<keyword evidence="2" id="KW-1185">Reference proteome</keyword>
<reference evidence="1 2" key="1">
    <citation type="journal article" date="2013" name="Genome Announc.">
        <title>Draft Genome Sequence of Methylophaga lonarensis MPLT, a Haloalkaliphilic (Non-Methane-Utilizing) Methylotroph.</title>
        <authorList>
            <person name="Shetty S.A."/>
            <person name="Marathe N.P."/>
            <person name="Munot H."/>
            <person name="Antony C.P."/>
            <person name="Dhotre D.P."/>
            <person name="Murrell J.C."/>
            <person name="Shouche Y.S."/>
        </authorList>
    </citation>
    <scope>NUCLEOTIDE SEQUENCE [LARGE SCALE GENOMIC DNA]</scope>
    <source>
        <strain evidence="1 2">MPL</strain>
    </source>
</reference>
<dbReference type="Pfam" id="PF08897">
    <property type="entry name" value="DUF1841"/>
    <property type="match status" value="1"/>
</dbReference>
<dbReference type="InterPro" id="IPR014993">
    <property type="entry name" value="DUF1841"/>
</dbReference>
<dbReference type="STRING" id="1286106.MPL1_08524"/>
<dbReference type="AlphaFoldDB" id="M7P001"/>
<comment type="caution">
    <text evidence="1">The sequence shown here is derived from an EMBL/GenBank/DDBJ whole genome shotgun (WGS) entry which is preliminary data.</text>
</comment>
<name>M7P001_9GAMM</name>
<organism evidence="1 2">
    <name type="scientific">Methylophaga lonarensis MPL</name>
    <dbReference type="NCBI Taxonomy" id="1286106"/>
    <lineage>
        <taxon>Bacteria</taxon>
        <taxon>Pseudomonadati</taxon>
        <taxon>Pseudomonadota</taxon>
        <taxon>Gammaproteobacteria</taxon>
        <taxon>Thiotrichales</taxon>
        <taxon>Piscirickettsiaceae</taxon>
        <taxon>Methylophaga</taxon>
    </lineage>
</organism>
<proteinExistence type="predicted"/>
<dbReference type="EMBL" id="APHR01000042">
    <property type="protein sequence ID" value="EMR12776.1"/>
    <property type="molecule type" value="Genomic_DNA"/>
</dbReference>
<sequence>MFNQDRHQLRQAYHLVWQKMQNDAPSMTPLEQQIASVIQLHPEYHALLGSAEESSQEFPPELGHTNPYLHMGLHIALQEQIMTDRPVGIRRCYQELLAKTTDEHQIMHQMIDCLAETLWQAQRDQTAPDEIAYLDRLRQLSKQR</sequence>
<dbReference type="OrthoDB" id="9789432at2"/>
<evidence type="ECO:0008006" key="3">
    <source>
        <dbReference type="Google" id="ProtNLM"/>
    </source>
</evidence>
<dbReference type="Proteomes" id="UP000012019">
    <property type="component" value="Unassembled WGS sequence"/>
</dbReference>
<dbReference type="eggNOG" id="ENOG50315C6">
    <property type="taxonomic scope" value="Bacteria"/>
</dbReference>
<evidence type="ECO:0000313" key="2">
    <source>
        <dbReference type="Proteomes" id="UP000012019"/>
    </source>
</evidence>
<accession>M7P001</accession>
<evidence type="ECO:0000313" key="1">
    <source>
        <dbReference type="EMBL" id="EMR12776.1"/>
    </source>
</evidence>
<protein>
    <recommendedName>
        <fullName evidence="3">DUF1841 domain-containing protein</fullName>
    </recommendedName>
</protein>
<gene>
    <name evidence="1" type="ORF">MPL1_08524</name>
</gene>
<dbReference type="PATRIC" id="fig|1286106.3.peg.1713"/>